<comment type="caution">
    <text evidence="2">The sequence shown here is derived from an EMBL/GenBank/DDBJ whole genome shotgun (WGS) entry which is preliminary data.</text>
</comment>
<organism evidence="2 3">
    <name type="scientific">Paraphoma chrysanthemicola</name>
    <dbReference type="NCBI Taxonomy" id="798071"/>
    <lineage>
        <taxon>Eukaryota</taxon>
        <taxon>Fungi</taxon>
        <taxon>Dikarya</taxon>
        <taxon>Ascomycota</taxon>
        <taxon>Pezizomycotina</taxon>
        <taxon>Dothideomycetes</taxon>
        <taxon>Pleosporomycetidae</taxon>
        <taxon>Pleosporales</taxon>
        <taxon>Pleosporineae</taxon>
        <taxon>Phaeosphaeriaceae</taxon>
        <taxon>Paraphoma</taxon>
    </lineage>
</organism>
<dbReference type="PANTHER" id="PTHR24148:SF82">
    <property type="entry name" value="HETEROKARYON INCOMPATIBILITY DOMAIN-CONTAINING PROTEIN"/>
    <property type="match status" value="1"/>
</dbReference>
<keyword evidence="3" id="KW-1185">Reference proteome</keyword>
<dbReference type="Proteomes" id="UP000813461">
    <property type="component" value="Unassembled WGS sequence"/>
</dbReference>
<reference evidence="2" key="1">
    <citation type="journal article" date="2021" name="Nat. Commun.">
        <title>Genetic determinants of endophytism in the Arabidopsis root mycobiome.</title>
        <authorList>
            <person name="Mesny F."/>
            <person name="Miyauchi S."/>
            <person name="Thiergart T."/>
            <person name="Pickel B."/>
            <person name="Atanasova L."/>
            <person name="Karlsson M."/>
            <person name="Huettel B."/>
            <person name="Barry K.W."/>
            <person name="Haridas S."/>
            <person name="Chen C."/>
            <person name="Bauer D."/>
            <person name="Andreopoulos W."/>
            <person name="Pangilinan J."/>
            <person name="LaButti K."/>
            <person name="Riley R."/>
            <person name="Lipzen A."/>
            <person name="Clum A."/>
            <person name="Drula E."/>
            <person name="Henrissat B."/>
            <person name="Kohler A."/>
            <person name="Grigoriev I.V."/>
            <person name="Martin F.M."/>
            <person name="Hacquard S."/>
        </authorList>
    </citation>
    <scope>NUCLEOTIDE SEQUENCE</scope>
    <source>
        <strain evidence="2">MPI-SDFR-AT-0120</strain>
    </source>
</reference>
<gene>
    <name evidence="2" type="ORF">FB567DRAFT_169859</name>
</gene>
<evidence type="ECO:0000313" key="2">
    <source>
        <dbReference type="EMBL" id="KAH7093206.1"/>
    </source>
</evidence>
<dbReference type="PANTHER" id="PTHR24148">
    <property type="entry name" value="ANKYRIN REPEAT DOMAIN-CONTAINING PROTEIN 39 HOMOLOG-RELATED"/>
    <property type="match status" value="1"/>
</dbReference>
<dbReference type="Pfam" id="PF06985">
    <property type="entry name" value="HET"/>
    <property type="match status" value="1"/>
</dbReference>
<evidence type="ECO:0000313" key="3">
    <source>
        <dbReference type="Proteomes" id="UP000813461"/>
    </source>
</evidence>
<feature type="domain" description="Heterokaryon incompatibility" evidence="1">
    <location>
        <begin position="53"/>
        <end position="212"/>
    </location>
</feature>
<dbReference type="OrthoDB" id="2157530at2759"/>
<dbReference type="AlphaFoldDB" id="A0A8K0RH60"/>
<evidence type="ECO:0000259" key="1">
    <source>
        <dbReference type="Pfam" id="PF06985"/>
    </source>
</evidence>
<name>A0A8K0RH60_9PLEO</name>
<accession>A0A8K0RH60</accession>
<dbReference type="InterPro" id="IPR010730">
    <property type="entry name" value="HET"/>
</dbReference>
<sequence>MSSERAQGKIEYEYAPLPAGRTVRLLYVQPGLWHQPLRCTLLPADLDGAFVNYEAISYAWGSSLKPRTITCSGRDIAVTESLFTALRRFRYVDRDRVLWADAICINQGDTTERNSQVKLMHQIYRKTSNVLIWLGDEEDTTVQAALNGICEYFESRPPTDKNCEQLYYNWYDSRVRKFEENNTPFLPENGEVRGLSYLTSCAWFGRGWVVQELALARIAYIVWGHAQIEFSWIAKAGSRAIKSPVHFHNFKSLVSLHTMRIMQQDPSRLESFHAFLSSTRNCEFADARDHIYGILGLRTKECDPETGATLIEPDYELSILECYRMVAELLLLKHKDMNMLFQIQHGPYIREEWPSWILDWSKKVYTIGHRAEALLASPRPAVVSKRILRNKTCICVEGFIIDRVSHLHRPSQGSVELEDNPLSWQRQQDLLRELTTMYSHECLSWTFGQPRVLETGGSEDDWVESLQAFMLWTPASYEEISVLRHRPGSLQFRANRFWDNFKHIVTGRTIFISDGGRLGLGPLALKTNDYLVLIFGTTKPAALRSDHGLWRLVGECFLNGFMYGHDVDSWRDAGEPIDTFCMW</sequence>
<dbReference type="EMBL" id="JAGMVJ010000002">
    <property type="protein sequence ID" value="KAH7093206.1"/>
    <property type="molecule type" value="Genomic_DNA"/>
</dbReference>
<dbReference type="InterPro" id="IPR052895">
    <property type="entry name" value="HetReg/Transcr_Mod"/>
</dbReference>
<proteinExistence type="predicted"/>
<protein>
    <submittedName>
        <fullName evidence="2">Heterokaryon incompatibility protein-domain-containing protein</fullName>
    </submittedName>
</protein>